<keyword evidence="2" id="KW-0732">Signal</keyword>
<sequence>MTQFRTLLLAAAFAAGLSGAPALADPPRDADKAFENTRKGRSMPLPQLERRVMPFMGGADYLGPELNGGVTRMKFMRNGRVIWVDVDGQGRIVRRSRN</sequence>
<organism evidence="3">
    <name type="scientific">uncultured Sphingomonas sp</name>
    <dbReference type="NCBI Taxonomy" id="158754"/>
    <lineage>
        <taxon>Bacteria</taxon>
        <taxon>Pseudomonadati</taxon>
        <taxon>Pseudomonadota</taxon>
        <taxon>Alphaproteobacteria</taxon>
        <taxon>Sphingomonadales</taxon>
        <taxon>Sphingomonadaceae</taxon>
        <taxon>Sphingomonas</taxon>
        <taxon>environmental samples</taxon>
    </lineage>
</organism>
<feature type="chain" id="PRO_5026696984" description="PepSY domain-containing protein" evidence="2">
    <location>
        <begin position="25"/>
        <end position="98"/>
    </location>
</feature>
<evidence type="ECO:0000256" key="2">
    <source>
        <dbReference type="SAM" id="SignalP"/>
    </source>
</evidence>
<feature type="compositionally biased region" description="Basic and acidic residues" evidence="1">
    <location>
        <begin position="26"/>
        <end position="38"/>
    </location>
</feature>
<evidence type="ECO:0008006" key="4">
    <source>
        <dbReference type="Google" id="ProtNLM"/>
    </source>
</evidence>
<feature type="region of interest" description="Disordered" evidence="1">
    <location>
        <begin position="19"/>
        <end position="45"/>
    </location>
</feature>
<reference evidence="3" key="1">
    <citation type="submission" date="2020-02" db="EMBL/GenBank/DDBJ databases">
        <authorList>
            <person name="Meier V. D."/>
        </authorList>
    </citation>
    <scope>NUCLEOTIDE SEQUENCE</scope>
    <source>
        <strain evidence="3">AVDCRST_MAG44</strain>
    </source>
</reference>
<protein>
    <recommendedName>
        <fullName evidence="4">PepSY domain-containing protein</fullName>
    </recommendedName>
</protein>
<proteinExistence type="predicted"/>
<feature type="signal peptide" evidence="2">
    <location>
        <begin position="1"/>
        <end position="24"/>
    </location>
</feature>
<dbReference type="EMBL" id="CADCVY010000089">
    <property type="protein sequence ID" value="CAA9509897.1"/>
    <property type="molecule type" value="Genomic_DNA"/>
</dbReference>
<name>A0A6J4SZS7_9SPHN</name>
<dbReference type="AlphaFoldDB" id="A0A6J4SZS7"/>
<accession>A0A6J4SZS7</accession>
<evidence type="ECO:0000313" key="3">
    <source>
        <dbReference type="EMBL" id="CAA9509897.1"/>
    </source>
</evidence>
<evidence type="ECO:0000256" key="1">
    <source>
        <dbReference type="SAM" id="MobiDB-lite"/>
    </source>
</evidence>
<gene>
    <name evidence="3" type="ORF">AVDCRST_MAG44-1310</name>
</gene>